<dbReference type="AlphaFoldDB" id="A0A0S4U1W0"/>
<reference evidence="2" key="1">
    <citation type="submission" date="2015-10" db="EMBL/GenBank/DDBJ databases">
        <authorList>
            <person name="Gilbert D.G."/>
        </authorList>
    </citation>
    <scope>NUCLEOTIDE SEQUENCE</scope>
    <source>
        <strain evidence="2">Phyl III-seqv23</strain>
    </source>
</reference>
<gene>
    <name evidence="2" type="ORF">PSS4_v1_50025</name>
</gene>
<dbReference type="InterPro" id="IPR014914">
    <property type="entry name" value="RES_dom"/>
</dbReference>
<evidence type="ECO:0000259" key="1">
    <source>
        <dbReference type="Pfam" id="PF08808"/>
    </source>
</evidence>
<accession>A0A0S4U1W0</accession>
<proteinExistence type="predicted"/>
<sequence length="236" mass="26241">MPTSRPDTTIPPSFAETLPAVERLQPILAASVTVLPAGTRLYRAVRHLAAVIPPYVTRTYRFGPPDDLRGADGQYPFYWLYAAQDLYTALWEAEFCCNDVTQPGTFYIPDAVAEQGLIAEFTLRVDVPLVDLTGTALSKLGIYDRISAEHAWCEWLGVRLDAVLAAWPEPGRPLGFRYPSRRHKNHNALAIHSQALELWRKSAVVRVVPFAEMPHFGLLRADPNYAAPLPGGFSVE</sequence>
<dbReference type="Pfam" id="PF08808">
    <property type="entry name" value="RES"/>
    <property type="match status" value="1"/>
</dbReference>
<dbReference type="EMBL" id="LN899821">
    <property type="protein sequence ID" value="CUV16240.1"/>
    <property type="molecule type" value="Genomic_DNA"/>
</dbReference>
<name>A0A0S4U1W0_RALSL</name>
<evidence type="ECO:0000313" key="2">
    <source>
        <dbReference type="EMBL" id="CUV16240.1"/>
    </source>
</evidence>
<feature type="domain" description="RES" evidence="1">
    <location>
        <begin position="79"/>
        <end position="196"/>
    </location>
</feature>
<protein>
    <recommendedName>
        <fullName evidence="1">RES domain-containing protein</fullName>
    </recommendedName>
</protein>
<organism evidence="2">
    <name type="scientific">Ralstonia solanacearum</name>
    <name type="common">Pseudomonas solanacearum</name>
    <dbReference type="NCBI Taxonomy" id="305"/>
    <lineage>
        <taxon>Bacteria</taxon>
        <taxon>Pseudomonadati</taxon>
        <taxon>Pseudomonadota</taxon>
        <taxon>Betaproteobacteria</taxon>
        <taxon>Burkholderiales</taxon>
        <taxon>Burkholderiaceae</taxon>
        <taxon>Ralstonia</taxon>
        <taxon>Ralstonia solanacearum species complex</taxon>
    </lineage>
</organism>